<comment type="catalytic activity">
    <reaction evidence="1">
        <text>ATP + protein L-histidine = ADP + protein N-phospho-L-histidine.</text>
        <dbReference type="EC" id="2.7.13.3"/>
    </reaction>
</comment>
<dbReference type="PROSITE" id="PS50109">
    <property type="entry name" value="HIS_KIN"/>
    <property type="match status" value="1"/>
</dbReference>
<dbReference type="PANTHER" id="PTHR45436:SF5">
    <property type="entry name" value="SENSOR HISTIDINE KINASE TRCS"/>
    <property type="match status" value="1"/>
</dbReference>
<evidence type="ECO:0000256" key="5">
    <source>
        <dbReference type="ARBA" id="ARBA00022679"/>
    </source>
</evidence>
<dbReference type="InterPro" id="IPR005467">
    <property type="entry name" value="His_kinase_dom"/>
</dbReference>
<dbReference type="SMART" id="SM00387">
    <property type="entry name" value="HATPase_c"/>
    <property type="match status" value="1"/>
</dbReference>
<evidence type="ECO:0000313" key="15">
    <source>
        <dbReference type="Proteomes" id="UP001165378"/>
    </source>
</evidence>
<dbReference type="CDD" id="cd00082">
    <property type="entry name" value="HisKA"/>
    <property type="match status" value="1"/>
</dbReference>
<evidence type="ECO:0000256" key="12">
    <source>
        <dbReference type="SAM" id="Phobius"/>
    </source>
</evidence>
<keyword evidence="8 12" id="KW-1133">Transmembrane helix</keyword>
<dbReference type="EC" id="2.7.13.3" evidence="3"/>
<name>A0AA41Q469_9ACTN</name>
<dbReference type="GO" id="GO:0005886">
    <property type="term" value="C:plasma membrane"/>
    <property type="evidence" value="ECO:0007669"/>
    <property type="project" value="UniProtKB-SubCell"/>
</dbReference>
<keyword evidence="9" id="KW-0902">Two-component regulatory system</keyword>
<organism evidence="14 15">
    <name type="scientific">Yinghuangia soli</name>
    <dbReference type="NCBI Taxonomy" id="2908204"/>
    <lineage>
        <taxon>Bacteria</taxon>
        <taxon>Bacillati</taxon>
        <taxon>Actinomycetota</taxon>
        <taxon>Actinomycetes</taxon>
        <taxon>Kitasatosporales</taxon>
        <taxon>Streptomycetaceae</taxon>
        <taxon>Yinghuangia</taxon>
    </lineage>
</organism>
<dbReference type="SMART" id="SM00388">
    <property type="entry name" value="HisKA"/>
    <property type="match status" value="1"/>
</dbReference>
<dbReference type="InterPro" id="IPR003594">
    <property type="entry name" value="HATPase_dom"/>
</dbReference>
<feature type="region of interest" description="Disordered" evidence="11">
    <location>
        <begin position="466"/>
        <end position="496"/>
    </location>
</feature>
<accession>A0AA41Q469</accession>
<dbReference type="GO" id="GO:0000155">
    <property type="term" value="F:phosphorelay sensor kinase activity"/>
    <property type="evidence" value="ECO:0007669"/>
    <property type="project" value="InterPro"/>
</dbReference>
<comment type="subcellular location">
    <subcellularLocation>
        <location evidence="2">Cell membrane</location>
    </subcellularLocation>
</comment>
<dbReference type="Pfam" id="PF02518">
    <property type="entry name" value="HATPase_c"/>
    <property type="match status" value="1"/>
</dbReference>
<dbReference type="InterPro" id="IPR036890">
    <property type="entry name" value="HATPase_C_sf"/>
</dbReference>
<evidence type="ECO:0000256" key="4">
    <source>
        <dbReference type="ARBA" id="ARBA00022553"/>
    </source>
</evidence>
<dbReference type="PRINTS" id="PR00344">
    <property type="entry name" value="BCTRLSENSOR"/>
</dbReference>
<evidence type="ECO:0000256" key="10">
    <source>
        <dbReference type="ARBA" id="ARBA00023136"/>
    </source>
</evidence>
<dbReference type="Pfam" id="PF00512">
    <property type="entry name" value="HisKA"/>
    <property type="match status" value="1"/>
</dbReference>
<evidence type="ECO:0000256" key="1">
    <source>
        <dbReference type="ARBA" id="ARBA00000085"/>
    </source>
</evidence>
<proteinExistence type="predicted"/>
<dbReference type="Proteomes" id="UP001165378">
    <property type="component" value="Unassembled WGS sequence"/>
</dbReference>
<dbReference type="RefSeq" id="WP_235055664.1">
    <property type="nucleotide sequence ID" value="NZ_JAKFHA010000020.1"/>
</dbReference>
<reference evidence="14" key="1">
    <citation type="submission" date="2022-01" db="EMBL/GenBank/DDBJ databases">
        <title>Genome-Based Taxonomic Classification of the Phylum Actinobacteria.</title>
        <authorList>
            <person name="Gao Y."/>
        </authorList>
    </citation>
    <scope>NUCLEOTIDE SEQUENCE</scope>
    <source>
        <strain evidence="14">KLBMP 8922</strain>
    </source>
</reference>
<keyword evidence="4" id="KW-0597">Phosphoprotein</keyword>
<dbReference type="CDD" id="cd00075">
    <property type="entry name" value="HATPase"/>
    <property type="match status" value="1"/>
</dbReference>
<evidence type="ECO:0000256" key="2">
    <source>
        <dbReference type="ARBA" id="ARBA00004236"/>
    </source>
</evidence>
<keyword evidence="6 12" id="KW-0812">Transmembrane</keyword>
<keyword evidence="5" id="KW-0808">Transferase</keyword>
<evidence type="ECO:0000256" key="6">
    <source>
        <dbReference type="ARBA" id="ARBA00022692"/>
    </source>
</evidence>
<evidence type="ECO:0000256" key="11">
    <source>
        <dbReference type="SAM" id="MobiDB-lite"/>
    </source>
</evidence>
<sequence>MRLSTRITLATLLLVPLLVLAAGTAVFHLVVKDQRAQRDAQLRARAQALAPQAHDVLRAAARNNDKAENSRAAQLFLAALDDGVRLVIPGAAPYQAGPQPGPDVPLPRAARKPVTIGYGAHSWRAVSVPVAVGSPPAAGTLWVFTSQDQVRSREKDLRRRVFFVALLAVPVSGLAGFVVAERATKSLRLLRRRAAGFDPGKDGTREVYVPTGVGDVDELGQTLRTVLGRYDEQAARTAGALDTARSFAAVAAHELRTPLTSMRTNLDVLARHGDLDAADRAGILADLGAEHDRILGLLRDLGALAQGDLIGPEAFGPVDVPALAHEAAAAARSRHPAAAVEVVGDAPATVHGWEAGIRMVVENLIGNALVHGGGHTRVRVAVEASSAPGSGRAAGVRVTVDDDGPGIPADQRAAVFERFRRGADSPGSGLGLTLVAQQAARHGGTVVLGDVPGAAGRGLRAEVWLPADPPGEPAADRGDWLAGTGPGPQGFHKNRH</sequence>
<dbReference type="EMBL" id="JAKFHA010000020">
    <property type="protein sequence ID" value="MCF2530996.1"/>
    <property type="molecule type" value="Genomic_DNA"/>
</dbReference>
<evidence type="ECO:0000256" key="7">
    <source>
        <dbReference type="ARBA" id="ARBA00022777"/>
    </source>
</evidence>
<evidence type="ECO:0000256" key="9">
    <source>
        <dbReference type="ARBA" id="ARBA00023012"/>
    </source>
</evidence>
<dbReference type="Gene3D" id="1.10.287.130">
    <property type="match status" value="1"/>
</dbReference>
<gene>
    <name evidence="14" type="ORF">LZ495_27805</name>
</gene>
<dbReference type="InterPro" id="IPR003661">
    <property type="entry name" value="HisK_dim/P_dom"/>
</dbReference>
<dbReference type="SUPFAM" id="SSF47384">
    <property type="entry name" value="Homodimeric domain of signal transducing histidine kinase"/>
    <property type="match status" value="1"/>
</dbReference>
<dbReference type="SUPFAM" id="SSF55874">
    <property type="entry name" value="ATPase domain of HSP90 chaperone/DNA topoisomerase II/histidine kinase"/>
    <property type="match status" value="1"/>
</dbReference>
<feature type="domain" description="Histidine kinase" evidence="13">
    <location>
        <begin position="250"/>
        <end position="469"/>
    </location>
</feature>
<evidence type="ECO:0000256" key="8">
    <source>
        <dbReference type="ARBA" id="ARBA00022989"/>
    </source>
</evidence>
<dbReference type="PANTHER" id="PTHR45436">
    <property type="entry name" value="SENSOR HISTIDINE KINASE YKOH"/>
    <property type="match status" value="1"/>
</dbReference>
<evidence type="ECO:0000259" key="13">
    <source>
        <dbReference type="PROSITE" id="PS50109"/>
    </source>
</evidence>
<dbReference type="AlphaFoldDB" id="A0AA41Q469"/>
<comment type="caution">
    <text evidence="14">The sequence shown here is derived from an EMBL/GenBank/DDBJ whole genome shotgun (WGS) entry which is preliminary data.</text>
</comment>
<keyword evidence="15" id="KW-1185">Reference proteome</keyword>
<dbReference type="InterPro" id="IPR004358">
    <property type="entry name" value="Sig_transdc_His_kin-like_C"/>
</dbReference>
<evidence type="ECO:0000313" key="14">
    <source>
        <dbReference type="EMBL" id="MCF2530996.1"/>
    </source>
</evidence>
<keyword evidence="7 14" id="KW-0418">Kinase</keyword>
<dbReference type="InterPro" id="IPR050428">
    <property type="entry name" value="TCS_sensor_his_kinase"/>
</dbReference>
<dbReference type="Gene3D" id="3.30.565.10">
    <property type="entry name" value="Histidine kinase-like ATPase, C-terminal domain"/>
    <property type="match status" value="1"/>
</dbReference>
<dbReference type="InterPro" id="IPR036097">
    <property type="entry name" value="HisK_dim/P_sf"/>
</dbReference>
<feature type="transmembrane region" description="Helical" evidence="12">
    <location>
        <begin position="161"/>
        <end position="183"/>
    </location>
</feature>
<keyword evidence="10 12" id="KW-0472">Membrane</keyword>
<evidence type="ECO:0000256" key="3">
    <source>
        <dbReference type="ARBA" id="ARBA00012438"/>
    </source>
</evidence>
<protein>
    <recommendedName>
        <fullName evidence="3">histidine kinase</fullName>
        <ecNumber evidence="3">2.7.13.3</ecNumber>
    </recommendedName>
</protein>